<dbReference type="Proteomes" id="UP000243463">
    <property type="component" value="Unassembled WGS sequence"/>
</dbReference>
<accession>A0A217EFP0</accession>
<name>A0A217EFP0_9GAMM</name>
<keyword evidence="3" id="KW-1185">Reference proteome</keyword>
<evidence type="ECO:0000313" key="2">
    <source>
        <dbReference type="EMBL" id="SNQ29308.1"/>
    </source>
</evidence>
<sequence length="273" mass="31313">MNSLFLSLIYSIGGVFFPATKLSVLFFIIILTSCEKTPNTPTIKEKPYECGMFGHQQMRIDRNYLFLTKVEYVGVDYWGGNSVIAHQAKGCHDAISSAAFRVSWPAMSATKAFNYLEKPDDLNIQLEQFAINTNSAKELKQRYLNEGNKKKLQLSLRKGVFGGEEMPDAEFKEKKQFNKSLDLYQIDIITNENGTKKTVYWQETPDKKVSVVILCLYFKVGKTMCELNQTQIIKDQDIRYLKLGFRSELLPHWQQLITDSEKLIQSFTVVTPS</sequence>
<evidence type="ECO:0000256" key="1">
    <source>
        <dbReference type="SAM" id="Phobius"/>
    </source>
</evidence>
<dbReference type="OrthoDB" id="6683959at2"/>
<keyword evidence="1" id="KW-0812">Transmembrane</keyword>
<keyword evidence="1" id="KW-0472">Membrane</keyword>
<feature type="transmembrane region" description="Helical" evidence="1">
    <location>
        <begin position="7"/>
        <end position="31"/>
    </location>
</feature>
<keyword evidence="1" id="KW-1133">Transmembrane helix</keyword>
<organism evidence="2 3">
    <name type="scientific">Acinetobacter apis</name>
    <dbReference type="NCBI Taxonomy" id="1229165"/>
    <lineage>
        <taxon>Bacteria</taxon>
        <taxon>Pseudomonadati</taxon>
        <taxon>Pseudomonadota</taxon>
        <taxon>Gammaproteobacteria</taxon>
        <taxon>Moraxellales</taxon>
        <taxon>Moraxellaceae</taxon>
        <taxon>Acinetobacter</taxon>
    </lineage>
</organism>
<evidence type="ECO:0000313" key="3">
    <source>
        <dbReference type="Proteomes" id="UP000243463"/>
    </source>
</evidence>
<protein>
    <submittedName>
        <fullName evidence="2">Uncharacterized protein</fullName>
    </submittedName>
</protein>
<gene>
    <name evidence="2" type="ORF">SAMN05444584_1255</name>
</gene>
<proteinExistence type="predicted"/>
<reference evidence="3" key="1">
    <citation type="submission" date="2017-06" db="EMBL/GenBank/DDBJ databases">
        <authorList>
            <person name="Varghese N."/>
            <person name="Submissions S."/>
        </authorList>
    </citation>
    <scope>NUCLEOTIDE SEQUENCE [LARGE SCALE GENOMIC DNA]</scope>
    <source>
        <strain evidence="3">ANC 5114</strain>
    </source>
</reference>
<dbReference type="AlphaFoldDB" id="A0A217EFP0"/>
<dbReference type="EMBL" id="FZLN01000001">
    <property type="protein sequence ID" value="SNQ29308.1"/>
    <property type="molecule type" value="Genomic_DNA"/>
</dbReference>